<gene>
    <name evidence="6" type="ORF">CLAN_0196</name>
</gene>
<dbReference type="CDD" id="cd03401">
    <property type="entry name" value="SPFH_prohibitin"/>
    <property type="match status" value="1"/>
</dbReference>
<dbReference type="InterPro" id="IPR000163">
    <property type="entry name" value="Prohibitin"/>
</dbReference>
<feature type="region of interest" description="Disordered" evidence="3">
    <location>
        <begin position="1"/>
        <end position="25"/>
    </location>
</feature>
<evidence type="ECO:0000259" key="5">
    <source>
        <dbReference type="SMART" id="SM00244"/>
    </source>
</evidence>
<feature type="coiled-coil region" evidence="2">
    <location>
        <begin position="236"/>
        <end position="267"/>
    </location>
</feature>
<feature type="transmembrane region" description="Helical" evidence="4">
    <location>
        <begin position="45"/>
        <end position="65"/>
    </location>
</feature>
<dbReference type="PRINTS" id="PR00679">
    <property type="entry name" value="PROHIBITIN"/>
</dbReference>
<protein>
    <submittedName>
        <fullName evidence="6">Prohibitin family protein, SPFH superfamily</fullName>
    </submittedName>
</protein>
<dbReference type="RefSeq" id="WP_096016677.1">
    <property type="nucleotide sequence ID" value="NZ_CP015578.1"/>
</dbReference>
<dbReference type="EMBL" id="CP015578">
    <property type="protein sequence ID" value="ARQ96967.1"/>
    <property type="molecule type" value="Genomic_DNA"/>
</dbReference>
<dbReference type="Proteomes" id="UP000202031">
    <property type="component" value="Chromosome"/>
</dbReference>
<dbReference type="GeneID" id="46920667"/>
<dbReference type="PANTHER" id="PTHR23222">
    <property type="entry name" value="PROHIBITIN"/>
    <property type="match status" value="1"/>
</dbReference>
<dbReference type="Pfam" id="PF01145">
    <property type="entry name" value="Band_7"/>
    <property type="match status" value="1"/>
</dbReference>
<dbReference type="SUPFAM" id="SSF117892">
    <property type="entry name" value="Band 7/SPFH domain"/>
    <property type="match status" value="1"/>
</dbReference>
<dbReference type="AlphaFoldDB" id="A0A1X9SL52"/>
<organism evidence="6 7">
    <name type="scientific">Campylobacter lanienae NCTC 13004</name>
    <dbReference type="NCBI Taxonomy" id="1031753"/>
    <lineage>
        <taxon>Bacteria</taxon>
        <taxon>Pseudomonadati</taxon>
        <taxon>Campylobacterota</taxon>
        <taxon>Epsilonproteobacteria</taxon>
        <taxon>Campylobacterales</taxon>
        <taxon>Campylobacteraceae</taxon>
        <taxon>Campylobacter</taxon>
    </lineage>
</organism>
<proteinExistence type="predicted"/>
<evidence type="ECO:0000256" key="2">
    <source>
        <dbReference type="SAM" id="Coils"/>
    </source>
</evidence>
<evidence type="ECO:0000256" key="4">
    <source>
        <dbReference type="SAM" id="Phobius"/>
    </source>
</evidence>
<dbReference type="SMART" id="SM00244">
    <property type="entry name" value="PHB"/>
    <property type="match status" value="1"/>
</dbReference>
<accession>A0A1X9SL52</accession>
<dbReference type="InterPro" id="IPR001107">
    <property type="entry name" value="Band_7"/>
</dbReference>
<evidence type="ECO:0000256" key="1">
    <source>
        <dbReference type="ARBA" id="ARBA00004167"/>
    </source>
</evidence>
<keyword evidence="4" id="KW-1133">Transmembrane helix</keyword>
<keyword evidence="4" id="KW-0472">Membrane</keyword>
<feature type="compositionally biased region" description="Low complexity" evidence="3">
    <location>
        <begin position="1"/>
        <end position="17"/>
    </location>
</feature>
<evidence type="ECO:0000313" key="7">
    <source>
        <dbReference type="Proteomes" id="UP000202031"/>
    </source>
</evidence>
<name>A0A1X9SL52_9BACT</name>
<comment type="subcellular location">
    <subcellularLocation>
        <location evidence="1">Membrane</location>
        <topology evidence="1">Single-pass membrane protein</topology>
    </subcellularLocation>
</comment>
<keyword evidence="4" id="KW-0812">Transmembrane</keyword>
<dbReference type="KEGG" id="clx:CLAN_0196"/>
<evidence type="ECO:0000313" key="6">
    <source>
        <dbReference type="EMBL" id="ARQ96967.1"/>
    </source>
</evidence>
<feature type="domain" description="Band 7" evidence="5">
    <location>
        <begin position="60"/>
        <end position="244"/>
    </location>
</feature>
<dbReference type="PANTHER" id="PTHR23222:SF0">
    <property type="entry name" value="PROHIBITIN 1"/>
    <property type="match status" value="1"/>
</dbReference>
<dbReference type="Gene3D" id="3.30.479.30">
    <property type="entry name" value="Band 7 domain"/>
    <property type="match status" value="1"/>
</dbReference>
<reference evidence="7" key="1">
    <citation type="journal article" date="2017" name="Genome Biol. Evol.">
        <title>Comparative Genomic Analysis Identifies a Campylobacter Clade Deficient in Selenium Metabolism.</title>
        <authorList>
            <person name="Miller W.G."/>
            <person name="Yee E."/>
            <person name="Lopes B.S."/>
            <person name="Chapman M.H."/>
            <person name="Huynh S."/>
            <person name="Bono J.L."/>
            <person name="Parker C.T."/>
            <person name="Strachan N.J.C."/>
            <person name="Forbes K.J."/>
        </authorList>
    </citation>
    <scope>NUCLEOTIDE SEQUENCE [LARGE SCALE GENOMIC DNA]</scope>
    <source>
        <strain evidence="7">NCTC 13004</strain>
    </source>
</reference>
<dbReference type="GO" id="GO:0016020">
    <property type="term" value="C:membrane"/>
    <property type="evidence" value="ECO:0007669"/>
    <property type="project" value="UniProtKB-SubCell"/>
</dbReference>
<sequence>MPADLNDYFNKKNSNSNSDDKKPNFNFKKPNVPNLSGGLGKFSGIIYALIAIIVILVVAKPFVVINSGEVGIKSTAGKFDPNPLQPGFHFFLPFIQEVRTVDTKVRQINYTSTEGRNEANLRGSGIETKDTISVLDSRGLPVSMDITVQYRLNPQNAPQTIAAWGFSWENKIIDPVVRNVVRNVTGKYTAEELPERRNDIAAAIDMGIRSDIDKQPNQPVELASVQLREIILPPKVKEQIERVQIAKQEAERTKYEVERANQEALKKAALAKGTAEAVKIEAQGRADAVKIEADAQAYSNSQIARSLTNNLLELKQIETQKGFNEALKTNQDAKIFLTPGGAVPNIWVDTKDKQKQISAQN</sequence>
<evidence type="ECO:0000256" key="3">
    <source>
        <dbReference type="SAM" id="MobiDB-lite"/>
    </source>
</evidence>
<dbReference type="InterPro" id="IPR036013">
    <property type="entry name" value="Band_7/SPFH_dom_sf"/>
</dbReference>
<keyword evidence="2" id="KW-0175">Coiled coil</keyword>